<evidence type="ECO:0000313" key="2">
    <source>
        <dbReference type="EMBL" id="KAB0401883.1"/>
    </source>
</evidence>
<gene>
    <name evidence="2" type="ORF">E2I00_011808</name>
</gene>
<feature type="region of interest" description="Disordered" evidence="1">
    <location>
        <begin position="63"/>
        <end position="97"/>
    </location>
</feature>
<protein>
    <submittedName>
        <fullName evidence="2">Uncharacterized protein</fullName>
    </submittedName>
</protein>
<reference evidence="2 3" key="1">
    <citation type="journal article" date="2019" name="PLoS ONE">
        <title>Genomic analyses reveal an absence of contemporary introgressive admixture between fin whales and blue whales, despite known hybrids.</title>
        <authorList>
            <person name="Westbury M.V."/>
            <person name="Petersen B."/>
            <person name="Lorenzen E.D."/>
        </authorList>
    </citation>
    <scope>NUCLEOTIDE SEQUENCE [LARGE SCALE GENOMIC DNA]</scope>
    <source>
        <strain evidence="2">FinWhale-01</strain>
    </source>
</reference>
<comment type="caution">
    <text evidence="2">The sequence shown here is derived from an EMBL/GenBank/DDBJ whole genome shotgun (WGS) entry which is preliminary data.</text>
</comment>
<dbReference type="EMBL" id="SGJD01001129">
    <property type="protein sequence ID" value="KAB0401883.1"/>
    <property type="molecule type" value="Genomic_DNA"/>
</dbReference>
<name>A0A6A1Q415_BALPH</name>
<evidence type="ECO:0000256" key="1">
    <source>
        <dbReference type="SAM" id="MobiDB-lite"/>
    </source>
</evidence>
<feature type="region of interest" description="Disordered" evidence="1">
    <location>
        <begin position="1"/>
        <end position="50"/>
    </location>
</feature>
<accession>A0A6A1Q415</accession>
<keyword evidence="3" id="KW-1185">Reference proteome</keyword>
<feature type="compositionally biased region" description="Basic residues" evidence="1">
    <location>
        <begin position="18"/>
        <end position="30"/>
    </location>
</feature>
<evidence type="ECO:0000313" key="3">
    <source>
        <dbReference type="Proteomes" id="UP000437017"/>
    </source>
</evidence>
<sequence length="97" mass="10212">MKTLEVQGQRVKVGGPARGRRAAGPHRARGRPGPWRISPEGSGSGAAASTRLRLRCPVAERLGCGHGGRLAGLPHRGRRPQLGPRVGTPGRKGHPHD</sequence>
<proteinExistence type="predicted"/>
<organism evidence="2 3">
    <name type="scientific">Balaenoptera physalus</name>
    <name type="common">Fin whale</name>
    <name type="synonym">Balaena physalus</name>
    <dbReference type="NCBI Taxonomy" id="9770"/>
    <lineage>
        <taxon>Eukaryota</taxon>
        <taxon>Metazoa</taxon>
        <taxon>Chordata</taxon>
        <taxon>Craniata</taxon>
        <taxon>Vertebrata</taxon>
        <taxon>Euteleostomi</taxon>
        <taxon>Mammalia</taxon>
        <taxon>Eutheria</taxon>
        <taxon>Laurasiatheria</taxon>
        <taxon>Artiodactyla</taxon>
        <taxon>Whippomorpha</taxon>
        <taxon>Cetacea</taxon>
        <taxon>Mysticeti</taxon>
        <taxon>Balaenopteridae</taxon>
        <taxon>Balaenoptera</taxon>
    </lineage>
</organism>
<dbReference type="Proteomes" id="UP000437017">
    <property type="component" value="Unassembled WGS sequence"/>
</dbReference>
<dbReference type="AlphaFoldDB" id="A0A6A1Q415"/>